<evidence type="ECO:0000256" key="2">
    <source>
        <dbReference type="ARBA" id="ARBA00022908"/>
    </source>
</evidence>
<keyword evidence="3" id="KW-0238">DNA-binding</keyword>
<dbReference type="AlphaFoldDB" id="A0A158AZQ9"/>
<dbReference type="Gene3D" id="3.30.160.390">
    <property type="entry name" value="Integrase, DNA-binding domain"/>
    <property type="match status" value="1"/>
</dbReference>
<comment type="caution">
    <text evidence="6">The sequence shown here is derived from an EMBL/GenBank/DDBJ whole genome shotgun (WGS) entry which is preliminary data.</text>
</comment>
<evidence type="ECO:0000256" key="3">
    <source>
        <dbReference type="ARBA" id="ARBA00023125"/>
    </source>
</evidence>
<keyword evidence="2" id="KW-0229">DNA integration</keyword>
<evidence type="ECO:0000259" key="5">
    <source>
        <dbReference type="PROSITE" id="PS51898"/>
    </source>
</evidence>
<dbReference type="InterPro" id="IPR053876">
    <property type="entry name" value="Phage_int_M"/>
</dbReference>
<dbReference type="InterPro" id="IPR025166">
    <property type="entry name" value="Integrase_DNA_bind_dom"/>
</dbReference>
<dbReference type="Gene3D" id="1.10.150.130">
    <property type="match status" value="1"/>
</dbReference>
<dbReference type="OrthoDB" id="9775880at2"/>
<organism evidence="6 7">
    <name type="scientific">Caballeronia pedi</name>
    <dbReference type="NCBI Taxonomy" id="1777141"/>
    <lineage>
        <taxon>Bacteria</taxon>
        <taxon>Pseudomonadati</taxon>
        <taxon>Pseudomonadota</taxon>
        <taxon>Betaproteobacteria</taxon>
        <taxon>Burkholderiales</taxon>
        <taxon>Burkholderiaceae</taxon>
        <taxon>Caballeronia</taxon>
    </lineage>
</organism>
<dbReference type="GO" id="GO:0003677">
    <property type="term" value="F:DNA binding"/>
    <property type="evidence" value="ECO:0007669"/>
    <property type="project" value="UniProtKB-KW"/>
</dbReference>
<dbReference type="PROSITE" id="PS51898">
    <property type="entry name" value="TYR_RECOMBINASE"/>
    <property type="match status" value="1"/>
</dbReference>
<dbReference type="Pfam" id="PF13356">
    <property type="entry name" value="Arm-DNA-bind_3"/>
    <property type="match status" value="1"/>
</dbReference>
<dbReference type="InterPro" id="IPR010998">
    <property type="entry name" value="Integrase_recombinase_N"/>
</dbReference>
<dbReference type="InterPro" id="IPR013762">
    <property type="entry name" value="Integrase-like_cat_sf"/>
</dbReference>
<dbReference type="Proteomes" id="UP000054911">
    <property type="component" value="Unassembled WGS sequence"/>
</dbReference>
<evidence type="ECO:0000313" key="7">
    <source>
        <dbReference type="Proteomes" id="UP000054911"/>
    </source>
</evidence>
<dbReference type="STRING" id="1777141.AWB80_02849"/>
<accession>A0A158AZQ9</accession>
<dbReference type="PANTHER" id="PTHR30629:SF6">
    <property type="entry name" value="PROPHAGE INTEGRASE INTA-RELATED"/>
    <property type="match status" value="1"/>
</dbReference>
<gene>
    <name evidence="6" type="ORF">AWB80_02849</name>
</gene>
<dbReference type="GO" id="GO:0006310">
    <property type="term" value="P:DNA recombination"/>
    <property type="evidence" value="ECO:0007669"/>
    <property type="project" value="UniProtKB-KW"/>
</dbReference>
<feature type="domain" description="Tyr recombinase" evidence="5">
    <location>
        <begin position="224"/>
        <end position="403"/>
    </location>
</feature>
<dbReference type="CDD" id="cd00801">
    <property type="entry name" value="INT_P4_C"/>
    <property type="match status" value="1"/>
</dbReference>
<dbReference type="InterPro" id="IPR002104">
    <property type="entry name" value="Integrase_catalytic"/>
</dbReference>
<dbReference type="GO" id="GO:0015074">
    <property type="term" value="P:DNA integration"/>
    <property type="evidence" value="ECO:0007669"/>
    <property type="project" value="UniProtKB-KW"/>
</dbReference>
<proteinExistence type="inferred from homology"/>
<dbReference type="SUPFAM" id="SSF56349">
    <property type="entry name" value="DNA breaking-rejoining enzymes"/>
    <property type="match status" value="1"/>
</dbReference>
<keyword evidence="7" id="KW-1185">Reference proteome</keyword>
<dbReference type="EMBL" id="FCOE02000008">
    <property type="protein sequence ID" value="SAK63302.1"/>
    <property type="molecule type" value="Genomic_DNA"/>
</dbReference>
<evidence type="ECO:0000256" key="4">
    <source>
        <dbReference type="ARBA" id="ARBA00023172"/>
    </source>
</evidence>
<dbReference type="PANTHER" id="PTHR30629">
    <property type="entry name" value="PROPHAGE INTEGRASE"/>
    <property type="match status" value="1"/>
</dbReference>
<dbReference type="InterPro" id="IPR038488">
    <property type="entry name" value="Integrase_DNA-bd_sf"/>
</dbReference>
<sequence>MASTLNKLSPAGVKSAATPGYLHDGGGLILQVTKTGAKSWLFQYNFSLPPVTEGDKPKRVRREKGLGPYPLVTLAQARDKAEALRRLRADGVIDPIAHERTERLEAAKVARQQVRYSDAIEPFMTQRKKDFKQQDRQAATWERSFAEAGKVLSAYYLHEITPDMVVESIMGMWHEKRQTAEDTIMRLNALFKWAKAKRLMPQDSPARLTGLLDQLLPKQVKQRTHRPALEWKDMPDFMTKLRACTRPAAAPMEFIVLTGTRVEEVLAMPWKEIDLAAKVWAIPAERMKAGKAHDVPLSPAAIALLKAQASYKDAKPDPETLVFTTPSGARHYASALSSELRTSLGYKQGEVTMHGMRSSLRTWLRAQNVEHDIAESAIAHDTRKSLTKTYERTRFFEERTPLMKDWAMFLDSANKVVKLPNARA</sequence>
<reference evidence="6" key="1">
    <citation type="submission" date="2016-01" db="EMBL/GenBank/DDBJ databases">
        <authorList>
            <person name="Peeters C."/>
        </authorList>
    </citation>
    <scope>NUCLEOTIDE SEQUENCE [LARGE SCALE GENOMIC DNA]</scope>
    <source>
        <strain evidence="6">LMG 29323</strain>
    </source>
</reference>
<keyword evidence="4" id="KW-0233">DNA recombination</keyword>
<name>A0A158AZQ9_9BURK</name>
<protein>
    <submittedName>
        <fullName evidence="6">Phage integrase</fullName>
    </submittedName>
</protein>
<dbReference type="Gene3D" id="1.10.443.10">
    <property type="entry name" value="Intergrase catalytic core"/>
    <property type="match status" value="1"/>
</dbReference>
<dbReference type="Pfam" id="PF00589">
    <property type="entry name" value="Phage_integrase"/>
    <property type="match status" value="1"/>
</dbReference>
<dbReference type="InterPro" id="IPR011010">
    <property type="entry name" value="DNA_brk_join_enz"/>
</dbReference>
<dbReference type="Pfam" id="PF22022">
    <property type="entry name" value="Phage_int_M"/>
    <property type="match status" value="1"/>
</dbReference>
<evidence type="ECO:0000313" key="6">
    <source>
        <dbReference type="EMBL" id="SAK63302.1"/>
    </source>
</evidence>
<dbReference type="InterPro" id="IPR050808">
    <property type="entry name" value="Phage_Integrase"/>
</dbReference>
<comment type="similarity">
    <text evidence="1">Belongs to the 'phage' integrase family.</text>
</comment>
<dbReference type="RefSeq" id="WP_087131273.1">
    <property type="nucleotide sequence ID" value="NZ_FCOE02000008.1"/>
</dbReference>
<evidence type="ECO:0000256" key="1">
    <source>
        <dbReference type="ARBA" id="ARBA00008857"/>
    </source>
</evidence>